<keyword evidence="4" id="KW-0862">Zinc</keyword>
<proteinExistence type="predicted"/>
<dbReference type="Proteomes" id="UP000008792">
    <property type="component" value="Unassembled WGS sequence"/>
</dbReference>
<keyword evidence="3 5" id="KW-0863">Zinc-finger</keyword>
<dbReference type="InParanoid" id="B4LL71"/>
<keyword evidence="8" id="KW-1185">Reference proteome</keyword>
<dbReference type="FunCoup" id="B4LL71">
    <property type="interactions" value="22"/>
</dbReference>
<dbReference type="InterPro" id="IPR036236">
    <property type="entry name" value="Znf_C2H2_sf"/>
</dbReference>
<dbReference type="EMBL" id="CH940648">
    <property type="protein sequence ID" value="EDW60808.1"/>
    <property type="molecule type" value="Genomic_DNA"/>
</dbReference>
<keyword evidence="1" id="KW-0479">Metal-binding</keyword>
<evidence type="ECO:0000313" key="7">
    <source>
        <dbReference type="EMBL" id="EDW60808.1"/>
    </source>
</evidence>
<dbReference type="GO" id="GO:0005634">
    <property type="term" value="C:nucleus"/>
    <property type="evidence" value="ECO:0007669"/>
    <property type="project" value="TreeGrafter"/>
</dbReference>
<dbReference type="PANTHER" id="PTHR24379:SF127">
    <property type="entry name" value="BLOODY FINGERS-RELATED"/>
    <property type="match status" value="1"/>
</dbReference>
<dbReference type="OMA" id="CYRRFYL"/>
<dbReference type="SMART" id="SM00355">
    <property type="entry name" value="ZnF_C2H2"/>
    <property type="match status" value="7"/>
</dbReference>
<dbReference type="OrthoDB" id="10039931at2759"/>
<dbReference type="GO" id="GO:0000977">
    <property type="term" value="F:RNA polymerase II transcription regulatory region sequence-specific DNA binding"/>
    <property type="evidence" value="ECO:0007669"/>
    <property type="project" value="TreeGrafter"/>
</dbReference>
<evidence type="ECO:0000256" key="4">
    <source>
        <dbReference type="ARBA" id="ARBA00022833"/>
    </source>
</evidence>
<dbReference type="HOGENOM" id="CLU_430397_0_0_1"/>
<gene>
    <name evidence="7" type="primary">Dvir\GJ21691</name>
    <name evidence="7" type="ORF">Dvir_GJ21691</name>
</gene>
<accession>B4LL71</accession>
<sequence>MSWPFKLAVALQDFSASVPAPAAAASSNSCTNLCSCKCKCCSGYIQKYVNFDAEATAAGGPVQKMVRFRTADMMLLLRVAQSCEHFWSNQYYKVDLLPDYRALGAAFEAQASAINVAQLEQIMDTITTGYRRAVAKLRDSEAHAALRPTAAAPCFPGLRCGCADCALMPWRRLQQLEAHQWLHKPSDNWHCRLCYRRYFIQHTLLSHLSRGTRRGEVGQLLANETYKLMLSAQQQQEQAEHQELSARVEQLHVRMPKGTHLDFVSESEVRVPPAPRKRCMLIACPKCGHSYLHSYSHQLHMQRQHTMMQCTHRWQCPSCPRSFRTRGIYLKHLRSVRDACRLRVRRFKCSRCKWRFQLERSLRPHVAQAHVRNYSCLICNLPSQSRCCDRHSREEARVAVGEHMRQRRLELGHPPPPERKTPFKVLCSTCQREFPNRFLLNIHVNRVHLKRKDFICETCGKSFWSRKAIEEHRRKVHLMADTVFCELCNLTIKEKGNYQRHCDSTRHVTNLAKSKGLTFIETPVPKGPPIYCKCCDRTLKGPSTFYHHCKTKKHKRRAAEQDQKPDNVDKALN</sequence>
<dbReference type="PROSITE" id="PS50157">
    <property type="entry name" value="ZINC_FINGER_C2H2_2"/>
    <property type="match status" value="3"/>
</dbReference>
<dbReference type="KEGG" id="dvi:6626871"/>
<reference evidence="7 8" key="1">
    <citation type="journal article" date="2007" name="Nature">
        <title>Evolution of genes and genomes on the Drosophila phylogeny.</title>
        <authorList>
            <consortium name="Drosophila 12 Genomes Consortium"/>
            <person name="Clark A.G."/>
            <person name="Eisen M.B."/>
            <person name="Smith D.R."/>
            <person name="Bergman C.M."/>
            <person name="Oliver B."/>
            <person name="Markow T.A."/>
            <person name="Kaufman T.C."/>
            <person name="Kellis M."/>
            <person name="Gelbart W."/>
            <person name="Iyer V.N."/>
            <person name="Pollard D.A."/>
            <person name="Sackton T.B."/>
            <person name="Larracuente A.M."/>
            <person name="Singh N.D."/>
            <person name="Abad J.P."/>
            <person name="Abt D.N."/>
            <person name="Adryan B."/>
            <person name="Aguade M."/>
            <person name="Akashi H."/>
            <person name="Anderson W.W."/>
            <person name="Aquadro C.F."/>
            <person name="Ardell D.H."/>
            <person name="Arguello R."/>
            <person name="Artieri C.G."/>
            <person name="Barbash D.A."/>
            <person name="Barker D."/>
            <person name="Barsanti P."/>
            <person name="Batterham P."/>
            <person name="Batzoglou S."/>
            <person name="Begun D."/>
            <person name="Bhutkar A."/>
            <person name="Blanco E."/>
            <person name="Bosak S.A."/>
            <person name="Bradley R.K."/>
            <person name="Brand A.D."/>
            <person name="Brent M.R."/>
            <person name="Brooks A.N."/>
            <person name="Brown R.H."/>
            <person name="Butlin R.K."/>
            <person name="Caggese C."/>
            <person name="Calvi B.R."/>
            <person name="Bernardo de Carvalho A."/>
            <person name="Caspi A."/>
            <person name="Castrezana S."/>
            <person name="Celniker S.E."/>
            <person name="Chang J.L."/>
            <person name="Chapple C."/>
            <person name="Chatterji S."/>
            <person name="Chinwalla A."/>
            <person name="Civetta A."/>
            <person name="Clifton S.W."/>
            <person name="Comeron J.M."/>
            <person name="Costello J.C."/>
            <person name="Coyne J.A."/>
            <person name="Daub J."/>
            <person name="David R.G."/>
            <person name="Delcher A.L."/>
            <person name="Delehaunty K."/>
            <person name="Do C.B."/>
            <person name="Ebling H."/>
            <person name="Edwards K."/>
            <person name="Eickbush T."/>
            <person name="Evans J.D."/>
            <person name="Filipski A."/>
            <person name="Findeiss S."/>
            <person name="Freyhult E."/>
            <person name="Fulton L."/>
            <person name="Fulton R."/>
            <person name="Garcia A.C."/>
            <person name="Gardiner A."/>
            <person name="Garfield D.A."/>
            <person name="Garvin B.E."/>
            <person name="Gibson G."/>
            <person name="Gilbert D."/>
            <person name="Gnerre S."/>
            <person name="Godfrey J."/>
            <person name="Good R."/>
            <person name="Gotea V."/>
            <person name="Gravely B."/>
            <person name="Greenberg A.J."/>
            <person name="Griffiths-Jones S."/>
            <person name="Gross S."/>
            <person name="Guigo R."/>
            <person name="Gustafson E.A."/>
            <person name="Haerty W."/>
            <person name="Hahn M.W."/>
            <person name="Halligan D.L."/>
            <person name="Halpern A.L."/>
            <person name="Halter G.M."/>
            <person name="Han M.V."/>
            <person name="Heger A."/>
            <person name="Hillier L."/>
            <person name="Hinrichs A.S."/>
            <person name="Holmes I."/>
            <person name="Hoskins R.A."/>
            <person name="Hubisz M.J."/>
            <person name="Hultmark D."/>
            <person name="Huntley M.A."/>
            <person name="Jaffe D.B."/>
            <person name="Jagadeeshan S."/>
            <person name="Jeck W.R."/>
            <person name="Johnson J."/>
            <person name="Jones C.D."/>
            <person name="Jordan W.C."/>
            <person name="Karpen G.H."/>
            <person name="Kataoka E."/>
            <person name="Keightley P.D."/>
            <person name="Kheradpour P."/>
            <person name="Kirkness E.F."/>
            <person name="Koerich L.B."/>
            <person name="Kristiansen K."/>
            <person name="Kudrna D."/>
            <person name="Kulathinal R.J."/>
            <person name="Kumar S."/>
            <person name="Kwok R."/>
            <person name="Lander E."/>
            <person name="Langley C.H."/>
            <person name="Lapoint R."/>
            <person name="Lazzaro B.P."/>
            <person name="Lee S.J."/>
            <person name="Levesque L."/>
            <person name="Li R."/>
            <person name="Lin C.F."/>
            <person name="Lin M.F."/>
            <person name="Lindblad-Toh K."/>
            <person name="Llopart A."/>
            <person name="Long M."/>
            <person name="Low L."/>
            <person name="Lozovsky E."/>
            <person name="Lu J."/>
            <person name="Luo M."/>
            <person name="Machado C.A."/>
            <person name="Makalowski W."/>
            <person name="Marzo M."/>
            <person name="Matsuda M."/>
            <person name="Matzkin L."/>
            <person name="McAllister B."/>
            <person name="McBride C.S."/>
            <person name="McKernan B."/>
            <person name="McKernan K."/>
            <person name="Mendez-Lago M."/>
            <person name="Minx P."/>
            <person name="Mollenhauer M.U."/>
            <person name="Montooth K."/>
            <person name="Mount S.M."/>
            <person name="Mu X."/>
            <person name="Myers E."/>
            <person name="Negre B."/>
            <person name="Newfeld S."/>
            <person name="Nielsen R."/>
            <person name="Noor M.A."/>
            <person name="O'Grady P."/>
            <person name="Pachter L."/>
            <person name="Papaceit M."/>
            <person name="Parisi M.J."/>
            <person name="Parisi M."/>
            <person name="Parts L."/>
            <person name="Pedersen J.S."/>
            <person name="Pesole G."/>
            <person name="Phillippy A.M."/>
            <person name="Ponting C.P."/>
            <person name="Pop M."/>
            <person name="Porcelli D."/>
            <person name="Powell J.R."/>
            <person name="Prohaska S."/>
            <person name="Pruitt K."/>
            <person name="Puig M."/>
            <person name="Quesneville H."/>
            <person name="Ram K.R."/>
            <person name="Rand D."/>
            <person name="Rasmussen M.D."/>
            <person name="Reed L.K."/>
            <person name="Reenan R."/>
            <person name="Reily A."/>
            <person name="Remington K.A."/>
            <person name="Rieger T.T."/>
            <person name="Ritchie M.G."/>
            <person name="Robin C."/>
            <person name="Rogers Y.H."/>
            <person name="Rohde C."/>
            <person name="Rozas J."/>
            <person name="Rubenfield M.J."/>
            <person name="Ruiz A."/>
            <person name="Russo S."/>
            <person name="Salzberg S.L."/>
            <person name="Sanchez-Gracia A."/>
            <person name="Saranga D.J."/>
            <person name="Sato H."/>
            <person name="Schaeffer S.W."/>
            <person name="Schatz M.C."/>
            <person name="Schlenke T."/>
            <person name="Schwartz R."/>
            <person name="Segarra C."/>
            <person name="Singh R.S."/>
            <person name="Sirot L."/>
            <person name="Sirota M."/>
            <person name="Sisneros N.B."/>
            <person name="Smith C.D."/>
            <person name="Smith T.F."/>
            <person name="Spieth J."/>
            <person name="Stage D.E."/>
            <person name="Stark A."/>
            <person name="Stephan W."/>
            <person name="Strausberg R.L."/>
            <person name="Strempel S."/>
            <person name="Sturgill D."/>
            <person name="Sutton G."/>
            <person name="Sutton G.G."/>
            <person name="Tao W."/>
            <person name="Teichmann S."/>
            <person name="Tobari Y.N."/>
            <person name="Tomimura Y."/>
            <person name="Tsolas J.M."/>
            <person name="Valente V.L."/>
            <person name="Venter E."/>
            <person name="Venter J.C."/>
            <person name="Vicario S."/>
            <person name="Vieira F.G."/>
            <person name="Vilella A.J."/>
            <person name="Villasante A."/>
            <person name="Walenz B."/>
            <person name="Wang J."/>
            <person name="Wasserman M."/>
            <person name="Watts T."/>
            <person name="Wilson D."/>
            <person name="Wilson R.K."/>
            <person name="Wing R.A."/>
            <person name="Wolfner M.F."/>
            <person name="Wong A."/>
            <person name="Wong G.K."/>
            <person name="Wu C.I."/>
            <person name="Wu G."/>
            <person name="Yamamoto D."/>
            <person name="Yang H.P."/>
            <person name="Yang S.P."/>
            <person name="Yorke J.A."/>
            <person name="Yoshida K."/>
            <person name="Zdobnov E."/>
            <person name="Zhang P."/>
            <person name="Zhang Y."/>
            <person name="Zimin A.V."/>
            <person name="Baldwin J."/>
            <person name="Abdouelleil A."/>
            <person name="Abdulkadir J."/>
            <person name="Abebe A."/>
            <person name="Abera B."/>
            <person name="Abreu J."/>
            <person name="Acer S.C."/>
            <person name="Aftuck L."/>
            <person name="Alexander A."/>
            <person name="An P."/>
            <person name="Anderson E."/>
            <person name="Anderson S."/>
            <person name="Arachi H."/>
            <person name="Azer M."/>
            <person name="Bachantsang P."/>
            <person name="Barry A."/>
            <person name="Bayul T."/>
            <person name="Berlin A."/>
            <person name="Bessette D."/>
            <person name="Bloom T."/>
            <person name="Blye J."/>
            <person name="Boguslavskiy L."/>
            <person name="Bonnet C."/>
            <person name="Boukhgalter B."/>
            <person name="Bourzgui I."/>
            <person name="Brown A."/>
            <person name="Cahill P."/>
            <person name="Channer S."/>
            <person name="Cheshatsang Y."/>
            <person name="Chuda L."/>
            <person name="Citroen M."/>
            <person name="Collymore A."/>
            <person name="Cooke P."/>
            <person name="Costello M."/>
            <person name="D'Aco K."/>
            <person name="Daza R."/>
            <person name="De Haan G."/>
            <person name="DeGray S."/>
            <person name="DeMaso C."/>
            <person name="Dhargay N."/>
            <person name="Dooley K."/>
            <person name="Dooley E."/>
            <person name="Doricent M."/>
            <person name="Dorje P."/>
            <person name="Dorjee K."/>
            <person name="Dupes A."/>
            <person name="Elong R."/>
            <person name="Falk J."/>
            <person name="Farina A."/>
            <person name="Faro S."/>
            <person name="Ferguson D."/>
            <person name="Fisher S."/>
            <person name="Foley C.D."/>
            <person name="Franke A."/>
            <person name="Friedrich D."/>
            <person name="Gadbois L."/>
            <person name="Gearin G."/>
            <person name="Gearin C.R."/>
            <person name="Giannoukos G."/>
            <person name="Goode T."/>
            <person name="Graham J."/>
            <person name="Grandbois E."/>
            <person name="Grewal S."/>
            <person name="Gyaltsen K."/>
            <person name="Hafez N."/>
            <person name="Hagos B."/>
            <person name="Hall J."/>
            <person name="Henson C."/>
            <person name="Hollinger A."/>
            <person name="Honan T."/>
            <person name="Huard M.D."/>
            <person name="Hughes L."/>
            <person name="Hurhula B."/>
            <person name="Husby M.E."/>
            <person name="Kamat A."/>
            <person name="Kanga B."/>
            <person name="Kashin S."/>
            <person name="Khazanovich D."/>
            <person name="Kisner P."/>
            <person name="Lance K."/>
            <person name="Lara M."/>
            <person name="Lee W."/>
            <person name="Lennon N."/>
            <person name="Letendre F."/>
            <person name="LeVine R."/>
            <person name="Lipovsky A."/>
            <person name="Liu X."/>
            <person name="Liu J."/>
            <person name="Liu S."/>
            <person name="Lokyitsang T."/>
            <person name="Lokyitsang Y."/>
            <person name="Lubonja R."/>
            <person name="Lui A."/>
            <person name="MacDonald P."/>
            <person name="Magnisalis V."/>
            <person name="Maru K."/>
            <person name="Matthews C."/>
            <person name="McCusker W."/>
            <person name="McDonough S."/>
            <person name="Mehta T."/>
            <person name="Meldrim J."/>
            <person name="Meneus L."/>
            <person name="Mihai O."/>
            <person name="Mihalev A."/>
            <person name="Mihova T."/>
            <person name="Mittelman R."/>
            <person name="Mlenga V."/>
            <person name="Montmayeur A."/>
            <person name="Mulrain L."/>
            <person name="Navidi A."/>
            <person name="Naylor J."/>
            <person name="Negash T."/>
            <person name="Nguyen T."/>
            <person name="Nguyen N."/>
            <person name="Nicol R."/>
            <person name="Norbu C."/>
            <person name="Norbu N."/>
            <person name="Novod N."/>
            <person name="O'Neill B."/>
            <person name="Osman S."/>
            <person name="Markiewicz E."/>
            <person name="Oyono O.L."/>
            <person name="Patti C."/>
            <person name="Phunkhang P."/>
            <person name="Pierre F."/>
            <person name="Priest M."/>
            <person name="Raghuraman S."/>
            <person name="Rege F."/>
            <person name="Reyes R."/>
            <person name="Rise C."/>
            <person name="Rogov P."/>
            <person name="Ross K."/>
            <person name="Ryan E."/>
            <person name="Settipalli S."/>
            <person name="Shea T."/>
            <person name="Sherpa N."/>
            <person name="Shi L."/>
            <person name="Shih D."/>
            <person name="Sparrow T."/>
            <person name="Spaulding J."/>
            <person name="Stalker J."/>
            <person name="Stange-Thomann N."/>
            <person name="Stavropoulos S."/>
            <person name="Stone C."/>
            <person name="Strader C."/>
            <person name="Tesfaye S."/>
            <person name="Thomson T."/>
            <person name="Thoulutsang Y."/>
            <person name="Thoulutsang D."/>
            <person name="Topham K."/>
            <person name="Topping I."/>
            <person name="Tsamla T."/>
            <person name="Vassiliev H."/>
            <person name="Vo A."/>
            <person name="Wangchuk T."/>
            <person name="Wangdi T."/>
            <person name="Weiand M."/>
            <person name="Wilkinson J."/>
            <person name="Wilson A."/>
            <person name="Yadav S."/>
            <person name="Young G."/>
            <person name="Yu Q."/>
            <person name="Zembek L."/>
            <person name="Zhong D."/>
            <person name="Zimmer A."/>
            <person name="Zwirko Z."/>
            <person name="Jaffe D.B."/>
            <person name="Alvarez P."/>
            <person name="Brockman W."/>
            <person name="Butler J."/>
            <person name="Chin C."/>
            <person name="Gnerre S."/>
            <person name="Grabherr M."/>
            <person name="Kleber M."/>
            <person name="Mauceli E."/>
            <person name="MacCallum I."/>
        </authorList>
    </citation>
    <scope>NUCLEOTIDE SEQUENCE [LARGE SCALE GENOMIC DNA]</scope>
    <source>
        <strain evidence="8">Tucson 15010-1051.87</strain>
    </source>
</reference>
<dbReference type="eggNOG" id="KOG1721">
    <property type="taxonomic scope" value="Eukaryota"/>
</dbReference>
<evidence type="ECO:0000259" key="6">
    <source>
        <dbReference type="PROSITE" id="PS50157"/>
    </source>
</evidence>
<dbReference type="SUPFAM" id="SSF57667">
    <property type="entry name" value="beta-beta-alpha zinc fingers"/>
    <property type="match status" value="3"/>
</dbReference>
<dbReference type="PROSITE" id="PS00028">
    <property type="entry name" value="ZINC_FINGER_C2H2_1"/>
    <property type="match status" value="4"/>
</dbReference>
<dbReference type="GO" id="GO:0000981">
    <property type="term" value="F:DNA-binding transcription factor activity, RNA polymerase II-specific"/>
    <property type="evidence" value="ECO:0007669"/>
    <property type="project" value="TreeGrafter"/>
</dbReference>
<protein>
    <recommendedName>
        <fullName evidence="6">C2H2-type domain-containing protein</fullName>
    </recommendedName>
</protein>
<name>B4LL71_DROVI</name>
<evidence type="ECO:0000256" key="3">
    <source>
        <dbReference type="ARBA" id="ARBA00022771"/>
    </source>
</evidence>
<dbReference type="Gene3D" id="3.30.160.60">
    <property type="entry name" value="Classic Zinc Finger"/>
    <property type="match status" value="2"/>
</dbReference>
<feature type="domain" description="C2H2-type" evidence="6">
    <location>
        <begin position="347"/>
        <end position="375"/>
    </location>
</feature>
<evidence type="ECO:0000256" key="2">
    <source>
        <dbReference type="ARBA" id="ARBA00022737"/>
    </source>
</evidence>
<dbReference type="InterPro" id="IPR003604">
    <property type="entry name" value="Matrin/U1-like-C_Znf_C2H2"/>
</dbReference>
<dbReference type="PANTHER" id="PTHR24379">
    <property type="entry name" value="KRAB AND ZINC FINGER DOMAIN-CONTAINING"/>
    <property type="match status" value="1"/>
</dbReference>
<feature type="domain" description="C2H2-type" evidence="6">
    <location>
        <begin position="425"/>
        <end position="453"/>
    </location>
</feature>
<dbReference type="PhylomeDB" id="B4LL71"/>
<evidence type="ECO:0000256" key="5">
    <source>
        <dbReference type="PROSITE-ProRule" id="PRU00042"/>
    </source>
</evidence>
<dbReference type="GO" id="GO:0008270">
    <property type="term" value="F:zinc ion binding"/>
    <property type="evidence" value="ECO:0007669"/>
    <property type="project" value="UniProtKB-KW"/>
</dbReference>
<organism evidence="7 8">
    <name type="scientific">Drosophila virilis</name>
    <name type="common">Fruit fly</name>
    <dbReference type="NCBI Taxonomy" id="7244"/>
    <lineage>
        <taxon>Eukaryota</taxon>
        <taxon>Metazoa</taxon>
        <taxon>Ecdysozoa</taxon>
        <taxon>Arthropoda</taxon>
        <taxon>Hexapoda</taxon>
        <taxon>Insecta</taxon>
        <taxon>Pterygota</taxon>
        <taxon>Neoptera</taxon>
        <taxon>Endopterygota</taxon>
        <taxon>Diptera</taxon>
        <taxon>Brachycera</taxon>
        <taxon>Muscomorpha</taxon>
        <taxon>Ephydroidea</taxon>
        <taxon>Drosophilidae</taxon>
        <taxon>Drosophila</taxon>
    </lineage>
</organism>
<dbReference type="InterPro" id="IPR013087">
    <property type="entry name" value="Znf_C2H2_type"/>
</dbReference>
<evidence type="ECO:0000256" key="1">
    <source>
        <dbReference type="ARBA" id="ARBA00022723"/>
    </source>
</evidence>
<feature type="domain" description="C2H2-type" evidence="6">
    <location>
        <begin position="454"/>
        <end position="482"/>
    </location>
</feature>
<dbReference type="AlphaFoldDB" id="B4LL71"/>
<keyword evidence="2" id="KW-0677">Repeat</keyword>
<evidence type="ECO:0000313" key="8">
    <source>
        <dbReference type="Proteomes" id="UP000008792"/>
    </source>
</evidence>
<dbReference type="SMART" id="SM00451">
    <property type="entry name" value="ZnF_U1"/>
    <property type="match status" value="2"/>
</dbReference>